<organism evidence="2 3">
    <name type="scientific">Gallaecimonas pentaromativorans</name>
    <dbReference type="NCBI Taxonomy" id="584787"/>
    <lineage>
        <taxon>Bacteria</taxon>
        <taxon>Pseudomonadati</taxon>
        <taxon>Pseudomonadota</taxon>
        <taxon>Gammaproteobacteria</taxon>
        <taxon>Enterobacterales</taxon>
        <taxon>Gallaecimonadaceae</taxon>
        <taxon>Gallaecimonas</taxon>
    </lineage>
</organism>
<sequence length="222" mass="23691">MKILITGGGRGIGLELASFYAMRHQVSVTVRDERHANKVASLGARPLFLDLNQQQSINDLAKTLNGEAIDILIHNAGVLHPEGDLDEVDAFNFAHSIQVNALGPLLLTQALLPNLLAGQTRKLVFITSLMGSMSDNGAGSYYSYRASKAALNSVAKTLAVDLASDGVKVGIYHPGWVQTDMGGPRALIDVGTSVAGLTARIDELDETRSGRFLNNDGTPLPW</sequence>
<dbReference type="PANTHER" id="PTHR45458">
    <property type="entry name" value="SHORT-CHAIN DEHYDROGENASE/REDUCTASE SDR"/>
    <property type="match status" value="1"/>
</dbReference>
<name>A0A3N1PKV2_9GAMM</name>
<evidence type="ECO:0000256" key="1">
    <source>
        <dbReference type="RuleBase" id="RU000363"/>
    </source>
</evidence>
<dbReference type="CDD" id="cd05325">
    <property type="entry name" value="carb_red_sniffer_like_SDR_c"/>
    <property type="match status" value="1"/>
</dbReference>
<dbReference type="PRINTS" id="PR00080">
    <property type="entry name" value="SDRFAMILY"/>
</dbReference>
<dbReference type="STRING" id="584787.GCA_001247655_00336"/>
<keyword evidence="3" id="KW-1185">Reference proteome</keyword>
<dbReference type="PRINTS" id="PR00081">
    <property type="entry name" value="GDHRDH"/>
</dbReference>
<protein>
    <submittedName>
        <fullName evidence="2">NAD(P)-dependent dehydrogenase (Short-subunit alcohol dehydrogenase family)</fullName>
    </submittedName>
</protein>
<dbReference type="SUPFAM" id="SSF51735">
    <property type="entry name" value="NAD(P)-binding Rossmann-fold domains"/>
    <property type="match status" value="1"/>
</dbReference>
<dbReference type="InterPro" id="IPR002347">
    <property type="entry name" value="SDR_fam"/>
</dbReference>
<dbReference type="AlphaFoldDB" id="A0A3N1PKV2"/>
<reference evidence="2 3" key="1">
    <citation type="submission" date="2018-11" db="EMBL/GenBank/DDBJ databases">
        <title>Genomic Encyclopedia of Type Strains, Phase IV (KMG-IV): sequencing the most valuable type-strain genomes for metagenomic binning, comparative biology and taxonomic classification.</title>
        <authorList>
            <person name="Goeker M."/>
        </authorList>
    </citation>
    <scope>NUCLEOTIDE SEQUENCE [LARGE SCALE GENOMIC DNA]</scope>
    <source>
        <strain evidence="2 3">DSM 21945</strain>
    </source>
</reference>
<comment type="similarity">
    <text evidence="1">Belongs to the short-chain dehydrogenases/reductases (SDR) family.</text>
</comment>
<accession>A0A3N1PKV2</accession>
<comment type="caution">
    <text evidence="2">The sequence shown here is derived from an EMBL/GenBank/DDBJ whole genome shotgun (WGS) entry which is preliminary data.</text>
</comment>
<dbReference type="Pfam" id="PF00106">
    <property type="entry name" value="adh_short"/>
    <property type="match status" value="1"/>
</dbReference>
<evidence type="ECO:0000313" key="3">
    <source>
        <dbReference type="Proteomes" id="UP000268033"/>
    </source>
</evidence>
<dbReference type="Proteomes" id="UP000268033">
    <property type="component" value="Unassembled WGS sequence"/>
</dbReference>
<proteinExistence type="inferred from homology"/>
<dbReference type="RefSeq" id="WP_123420992.1">
    <property type="nucleotide sequence ID" value="NZ_RJUL01000003.1"/>
</dbReference>
<dbReference type="EMBL" id="RJUL01000003">
    <property type="protein sequence ID" value="ROQ28498.1"/>
    <property type="molecule type" value="Genomic_DNA"/>
</dbReference>
<evidence type="ECO:0000313" key="2">
    <source>
        <dbReference type="EMBL" id="ROQ28498.1"/>
    </source>
</evidence>
<dbReference type="PANTHER" id="PTHR45458:SF1">
    <property type="entry name" value="SHORT CHAIN DEHYDROGENASE"/>
    <property type="match status" value="1"/>
</dbReference>
<dbReference type="InterPro" id="IPR036291">
    <property type="entry name" value="NAD(P)-bd_dom_sf"/>
</dbReference>
<dbReference type="InterPro" id="IPR052184">
    <property type="entry name" value="SDR_enzymes"/>
</dbReference>
<dbReference type="GO" id="GO:0016616">
    <property type="term" value="F:oxidoreductase activity, acting on the CH-OH group of donors, NAD or NADP as acceptor"/>
    <property type="evidence" value="ECO:0007669"/>
    <property type="project" value="TreeGrafter"/>
</dbReference>
<dbReference type="Gene3D" id="3.40.50.720">
    <property type="entry name" value="NAD(P)-binding Rossmann-like Domain"/>
    <property type="match status" value="1"/>
</dbReference>
<gene>
    <name evidence="2" type="ORF">EDC28_10391</name>
</gene>